<evidence type="ECO:0000313" key="15">
    <source>
        <dbReference type="Proteomes" id="UP000823561"/>
    </source>
</evidence>
<dbReference type="Proteomes" id="UP000823561">
    <property type="component" value="Chromosome 7"/>
</dbReference>
<dbReference type="FunFam" id="3.30.160.60:FF:001480">
    <property type="entry name" value="Si:cabz01071911.3"/>
    <property type="match status" value="1"/>
</dbReference>
<evidence type="ECO:0000256" key="1">
    <source>
        <dbReference type="ARBA" id="ARBA00003767"/>
    </source>
</evidence>
<evidence type="ECO:0000256" key="9">
    <source>
        <dbReference type="ARBA" id="ARBA00023125"/>
    </source>
</evidence>
<keyword evidence="8" id="KW-0805">Transcription regulation</keyword>
<evidence type="ECO:0000313" key="14">
    <source>
        <dbReference type="EMBL" id="KAG5277834.1"/>
    </source>
</evidence>
<evidence type="ECO:0000256" key="10">
    <source>
        <dbReference type="ARBA" id="ARBA00023163"/>
    </source>
</evidence>
<keyword evidence="11" id="KW-0539">Nucleus</keyword>
<dbReference type="GO" id="GO:0000981">
    <property type="term" value="F:DNA-binding transcription factor activity, RNA polymerase II-specific"/>
    <property type="evidence" value="ECO:0007669"/>
    <property type="project" value="TreeGrafter"/>
</dbReference>
<dbReference type="Pfam" id="PF13465">
    <property type="entry name" value="zf-H2C2_2"/>
    <property type="match status" value="1"/>
</dbReference>
<feature type="domain" description="C2H2-type" evidence="13">
    <location>
        <begin position="242"/>
        <end position="269"/>
    </location>
</feature>
<comment type="subcellular location">
    <subcellularLocation>
        <location evidence="2">Nucleus</location>
    </subcellularLocation>
</comment>
<comment type="caution">
    <text evidence="14">The sequence shown here is derived from an EMBL/GenBank/DDBJ whole genome shotgun (WGS) entry which is preliminary data.</text>
</comment>
<dbReference type="SMART" id="SM00355">
    <property type="entry name" value="ZnF_C2H2"/>
    <property type="match status" value="7"/>
</dbReference>
<keyword evidence="10" id="KW-0804">Transcription</keyword>
<evidence type="ECO:0000256" key="2">
    <source>
        <dbReference type="ARBA" id="ARBA00004123"/>
    </source>
</evidence>
<feature type="domain" description="C2H2-type" evidence="13">
    <location>
        <begin position="118"/>
        <end position="141"/>
    </location>
</feature>
<keyword evidence="6 12" id="KW-0863">Zinc-finger</keyword>
<feature type="non-terminal residue" evidence="14">
    <location>
        <position position="326"/>
    </location>
</feature>
<evidence type="ECO:0000256" key="12">
    <source>
        <dbReference type="PROSITE-ProRule" id="PRU00042"/>
    </source>
</evidence>
<comment type="similarity">
    <text evidence="3">Belongs to the krueppel C2H2-type zinc-finger protein family.</text>
</comment>
<keyword evidence="5" id="KW-0677">Repeat</keyword>
<evidence type="ECO:0000256" key="11">
    <source>
        <dbReference type="ARBA" id="ARBA00023242"/>
    </source>
</evidence>
<feature type="domain" description="C2H2-type" evidence="13">
    <location>
        <begin position="154"/>
        <end position="181"/>
    </location>
</feature>
<organism evidence="14 15">
    <name type="scientific">Alosa alosa</name>
    <name type="common">allis shad</name>
    <dbReference type="NCBI Taxonomy" id="278164"/>
    <lineage>
        <taxon>Eukaryota</taxon>
        <taxon>Metazoa</taxon>
        <taxon>Chordata</taxon>
        <taxon>Craniata</taxon>
        <taxon>Vertebrata</taxon>
        <taxon>Euteleostomi</taxon>
        <taxon>Actinopterygii</taxon>
        <taxon>Neopterygii</taxon>
        <taxon>Teleostei</taxon>
        <taxon>Clupei</taxon>
        <taxon>Clupeiformes</taxon>
        <taxon>Clupeoidei</taxon>
        <taxon>Clupeidae</taxon>
        <taxon>Alosa</taxon>
    </lineage>
</organism>
<comment type="function">
    <text evidence="1">May be involved in transcriptional regulation.</text>
</comment>
<keyword evidence="15" id="KW-1185">Reference proteome</keyword>
<dbReference type="FunFam" id="3.30.160.60:FF:000446">
    <property type="entry name" value="Zinc finger protein"/>
    <property type="match status" value="1"/>
</dbReference>
<accession>A0AAV6GRT1</accession>
<dbReference type="GO" id="GO:0005634">
    <property type="term" value="C:nucleus"/>
    <property type="evidence" value="ECO:0007669"/>
    <property type="project" value="UniProtKB-SubCell"/>
</dbReference>
<feature type="domain" description="C2H2-type" evidence="13">
    <location>
        <begin position="298"/>
        <end position="325"/>
    </location>
</feature>
<dbReference type="FunFam" id="3.30.160.60:FF:000624">
    <property type="entry name" value="zinc finger protein 697"/>
    <property type="match status" value="1"/>
</dbReference>
<dbReference type="Pfam" id="PF00096">
    <property type="entry name" value="zf-C2H2"/>
    <property type="match status" value="4"/>
</dbReference>
<evidence type="ECO:0000256" key="5">
    <source>
        <dbReference type="ARBA" id="ARBA00022737"/>
    </source>
</evidence>
<feature type="domain" description="C2H2-type" evidence="13">
    <location>
        <begin position="210"/>
        <end position="237"/>
    </location>
</feature>
<dbReference type="InterPro" id="IPR013087">
    <property type="entry name" value="Znf_C2H2_type"/>
</dbReference>
<keyword evidence="4" id="KW-0479">Metal-binding</keyword>
<proteinExistence type="inferred from homology"/>
<reference evidence="14" key="1">
    <citation type="submission" date="2020-10" db="EMBL/GenBank/DDBJ databases">
        <title>Chromosome-scale genome assembly of the Allis shad, Alosa alosa.</title>
        <authorList>
            <person name="Margot Z."/>
            <person name="Christophe K."/>
            <person name="Cabau C."/>
            <person name="Louis A."/>
            <person name="Berthelot C."/>
            <person name="Parey E."/>
            <person name="Roest Crollius H."/>
            <person name="Montfort J."/>
            <person name="Robinson-Rechavi M."/>
            <person name="Bucao C."/>
            <person name="Bouchez O."/>
            <person name="Gislard M."/>
            <person name="Lluch J."/>
            <person name="Milhes M."/>
            <person name="Lampietro C."/>
            <person name="Lopez Roques C."/>
            <person name="Donnadieu C."/>
            <person name="Braasch I."/>
            <person name="Desvignes T."/>
            <person name="Postlethwait J."/>
            <person name="Bobe J."/>
            <person name="Guiguen Y."/>
        </authorList>
    </citation>
    <scope>NUCLEOTIDE SEQUENCE</scope>
    <source>
        <strain evidence="14">M-15738</strain>
        <tissue evidence="14">Blood</tissue>
    </source>
</reference>
<evidence type="ECO:0000256" key="6">
    <source>
        <dbReference type="ARBA" id="ARBA00022771"/>
    </source>
</evidence>
<sequence>MDLAPPLSSGCNVTEALWGDLGLLVKEEDIKEEEYGHMIACPDEEEEKPFAELHCKTETDVTDSNYESLQTTVKMEVKIEEDEHDYLLESVSEHPHVMAQKIHGQSDELNLQLKGGLHHCSVCKKTFMTLRELEKHQQTHSVWVNENRSHKKTHTYSHCEKAFTTPSLVNHHLLTHTGEKSHKCAQCGNAFITSTDLKHHMLAHTGEKPRKCLKCGKGFSHSSSLSRHMLVHKGEKSHKRYHKCSQCGISFTTSQDLQNHMLTHSEEKPHKCTQCGKTFSQISNLYTHMRIHTGEKPHKCTQCGKAFITSTDVKRHMLIHTREKPY</sequence>
<evidence type="ECO:0000259" key="13">
    <source>
        <dbReference type="PROSITE" id="PS50157"/>
    </source>
</evidence>
<dbReference type="PROSITE" id="PS00028">
    <property type="entry name" value="ZINC_FINGER_C2H2_1"/>
    <property type="match status" value="6"/>
</dbReference>
<keyword evidence="9" id="KW-0238">DNA-binding</keyword>
<evidence type="ECO:0000256" key="8">
    <source>
        <dbReference type="ARBA" id="ARBA00023015"/>
    </source>
</evidence>
<dbReference type="AlphaFoldDB" id="A0AAV6GRT1"/>
<feature type="domain" description="C2H2-type" evidence="13">
    <location>
        <begin position="270"/>
        <end position="297"/>
    </location>
</feature>
<keyword evidence="7" id="KW-0862">Zinc</keyword>
<dbReference type="GO" id="GO:0000977">
    <property type="term" value="F:RNA polymerase II transcription regulatory region sequence-specific DNA binding"/>
    <property type="evidence" value="ECO:0007669"/>
    <property type="project" value="TreeGrafter"/>
</dbReference>
<dbReference type="InterPro" id="IPR036236">
    <property type="entry name" value="Znf_C2H2_sf"/>
</dbReference>
<feature type="domain" description="C2H2-type" evidence="13">
    <location>
        <begin position="182"/>
        <end position="209"/>
    </location>
</feature>
<dbReference type="FunFam" id="3.30.160.60:FF:000100">
    <property type="entry name" value="Zinc finger 45-like"/>
    <property type="match status" value="1"/>
</dbReference>
<name>A0AAV6GRT1_9TELE</name>
<dbReference type="GO" id="GO:0008270">
    <property type="term" value="F:zinc ion binding"/>
    <property type="evidence" value="ECO:0007669"/>
    <property type="project" value="UniProtKB-KW"/>
</dbReference>
<dbReference type="EMBL" id="JADWDJ010000007">
    <property type="protein sequence ID" value="KAG5277834.1"/>
    <property type="molecule type" value="Genomic_DNA"/>
</dbReference>
<evidence type="ECO:0000256" key="4">
    <source>
        <dbReference type="ARBA" id="ARBA00022723"/>
    </source>
</evidence>
<dbReference type="PROSITE" id="PS50157">
    <property type="entry name" value="ZINC_FINGER_C2H2_2"/>
    <property type="match status" value="7"/>
</dbReference>
<dbReference type="FunFam" id="3.30.160.60:FF:000097">
    <property type="entry name" value="Zinc finger protein"/>
    <property type="match status" value="1"/>
</dbReference>
<evidence type="ECO:0000256" key="7">
    <source>
        <dbReference type="ARBA" id="ARBA00022833"/>
    </source>
</evidence>
<dbReference type="SUPFAM" id="SSF57667">
    <property type="entry name" value="beta-beta-alpha zinc fingers"/>
    <property type="match status" value="4"/>
</dbReference>
<protein>
    <recommendedName>
        <fullName evidence="13">C2H2-type domain-containing protein</fullName>
    </recommendedName>
</protein>
<dbReference type="PANTHER" id="PTHR24381:SF445">
    <property type="entry name" value="GASTRULA ZINC FINGER PROTEIN XLCGF28.1-LIKE-RELATED"/>
    <property type="match status" value="1"/>
</dbReference>
<gene>
    <name evidence="14" type="ORF">AALO_G00091890</name>
</gene>
<evidence type="ECO:0000256" key="3">
    <source>
        <dbReference type="ARBA" id="ARBA00006991"/>
    </source>
</evidence>
<dbReference type="Gene3D" id="3.30.160.60">
    <property type="entry name" value="Classic Zinc Finger"/>
    <property type="match status" value="6"/>
</dbReference>
<dbReference type="PANTHER" id="PTHR24381">
    <property type="entry name" value="ZINC FINGER PROTEIN"/>
    <property type="match status" value="1"/>
</dbReference>